<name>A0A3S5ARS8_9PLAT</name>
<dbReference type="Proteomes" id="UP000784294">
    <property type="component" value="Unassembled WGS sequence"/>
</dbReference>
<evidence type="ECO:0000256" key="1">
    <source>
        <dbReference type="SAM" id="MobiDB-lite"/>
    </source>
</evidence>
<keyword evidence="3" id="KW-1185">Reference proteome</keyword>
<dbReference type="EMBL" id="CAAALY010062467">
    <property type="protein sequence ID" value="VEL23540.1"/>
    <property type="molecule type" value="Genomic_DNA"/>
</dbReference>
<sequence>MSNKHGQATSVVNALTLAQHQTRKTPNNFNSNTVASSSRYWPKCPSCGRCHPFRSYIQYPSTKTENVLISPRAPSCSDIGTHKRILASPFGEVLFAPIVCLSTEQSVHKEAQTDIPNELISKHSCEPAQQHHHSLHDLQQRRQYHPSTIEGRQNSMMGAEDRLYNPQPNVRSSLLPENNQFQHDLERSIAKPMNESEKLDTEIVREIENEDGIQWPSETFHYFTDYEPNALLTDPSLLTKIKVENPAELDKNTIGNCVQRTPRVSGSRGASTVIQCSDHVCNHDVHVPDCEEPIANADIGRQRINNFDILASRSERQNPSDPEPGLHASQLSYYGSKKASTFVEDLLLNRVQGECLTVTSKLDQADDGVCEQLGNSEVINRQGNLVHLADEVVNTHEETASTPEESPEDNSKKSNSAEPENAREAHYWSRMLLEEVAGNAAEEMGFEDNNKVSSTASNSGIHANEMRASNSMDEFTSEKVSKSSIVRGCHIWLRNILDARQLWLSQARLLS</sequence>
<evidence type="ECO:0000313" key="2">
    <source>
        <dbReference type="EMBL" id="VEL23540.1"/>
    </source>
</evidence>
<comment type="caution">
    <text evidence="2">The sequence shown here is derived from an EMBL/GenBank/DDBJ whole genome shotgun (WGS) entry which is preliminary data.</text>
</comment>
<dbReference type="AlphaFoldDB" id="A0A3S5ARS8"/>
<organism evidence="2 3">
    <name type="scientific">Protopolystoma xenopodis</name>
    <dbReference type="NCBI Taxonomy" id="117903"/>
    <lineage>
        <taxon>Eukaryota</taxon>
        <taxon>Metazoa</taxon>
        <taxon>Spiralia</taxon>
        <taxon>Lophotrochozoa</taxon>
        <taxon>Platyhelminthes</taxon>
        <taxon>Monogenea</taxon>
        <taxon>Polyopisthocotylea</taxon>
        <taxon>Polystomatidea</taxon>
        <taxon>Polystomatidae</taxon>
        <taxon>Protopolystoma</taxon>
    </lineage>
</organism>
<protein>
    <submittedName>
        <fullName evidence="2">Uncharacterized protein</fullName>
    </submittedName>
</protein>
<accession>A0A3S5ARS8</accession>
<feature type="region of interest" description="Disordered" evidence="1">
    <location>
        <begin position="396"/>
        <end position="423"/>
    </location>
</feature>
<evidence type="ECO:0000313" key="3">
    <source>
        <dbReference type="Proteomes" id="UP000784294"/>
    </source>
</evidence>
<gene>
    <name evidence="2" type="ORF">PXEA_LOCUS16980</name>
</gene>
<proteinExistence type="predicted"/>
<reference evidence="2" key="1">
    <citation type="submission" date="2018-11" db="EMBL/GenBank/DDBJ databases">
        <authorList>
            <consortium name="Pathogen Informatics"/>
        </authorList>
    </citation>
    <scope>NUCLEOTIDE SEQUENCE</scope>
</reference>